<dbReference type="SUPFAM" id="SSF55729">
    <property type="entry name" value="Acyl-CoA N-acyltransferases (Nat)"/>
    <property type="match status" value="1"/>
</dbReference>
<dbReference type="InterPro" id="IPR016181">
    <property type="entry name" value="Acyl_CoA_acyltransferase"/>
</dbReference>
<dbReference type="Pfam" id="PF13302">
    <property type="entry name" value="Acetyltransf_3"/>
    <property type="match status" value="1"/>
</dbReference>
<reference evidence="2" key="2">
    <citation type="journal article" date="2024" name="Antonie Van Leeuwenhoek">
        <title>Roseihalotalea indica gen. nov., sp. nov., a halophilic Bacteroidetes from mesopelagic Southwest Indian Ocean with higher carbohydrate metabolic potential.</title>
        <authorList>
            <person name="Chen B."/>
            <person name="Zhang M."/>
            <person name="Lin D."/>
            <person name="Ye J."/>
            <person name="Tang K."/>
        </authorList>
    </citation>
    <scope>NUCLEOTIDE SEQUENCE</scope>
    <source>
        <strain evidence="2">TK19036</strain>
    </source>
</reference>
<name>A0AA49GT33_9BACT</name>
<dbReference type="AlphaFoldDB" id="A0AA49GT33"/>
<dbReference type="InterPro" id="IPR000182">
    <property type="entry name" value="GNAT_dom"/>
</dbReference>
<dbReference type="PROSITE" id="PS51186">
    <property type="entry name" value="GNAT"/>
    <property type="match status" value="1"/>
</dbReference>
<feature type="domain" description="N-acetyltransferase" evidence="1">
    <location>
        <begin position="10"/>
        <end position="169"/>
    </location>
</feature>
<gene>
    <name evidence="2" type="ORF">K4G66_13045</name>
</gene>
<reference evidence="2" key="1">
    <citation type="journal article" date="2023" name="Comput. Struct. Biotechnol. J.">
        <title>Discovery of a novel marine Bacteroidetes with a rich repertoire of carbohydrate-active enzymes.</title>
        <authorList>
            <person name="Chen B."/>
            <person name="Liu G."/>
            <person name="Chen Q."/>
            <person name="Wang H."/>
            <person name="Liu L."/>
            <person name="Tang K."/>
        </authorList>
    </citation>
    <scope>NUCLEOTIDE SEQUENCE</scope>
    <source>
        <strain evidence="2">TK19036</strain>
    </source>
</reference>
<proteinExistence type="predicted"/>
<evidence type="ECO:0000259" key="1">
    <source>
        <dbReference type="PROSITE" id="PS51186"/>
    </source>
</evidence>
<dbReference type="InterPro" id="IPR051531">
    <property type="entry name" value="N-acetyltransferase"/>
</dbReference>
<dbReference type="PANTHER" id="PTHR43792">
    <property type="entry name" value="GNAT FAMILY, PUTATIVE (AFU_ORTHOLOGUE AFUA_3G00765)-RELATED-RELATED"/>
    <property type="match status" value="1"/>
</dbReference>
<dbReference type="EMBL" id="CP120682">
    <property type="protein sequence ID" value="WKN39619.1"/>
    <property type="molecule type" value="Genomic_DNA"/>
</dbReference>
<dbReference type="GO" id="GO:0016747">
    <property type="term" value="F:acyltransferase activity, transferring groups other than amino-acyl groups"/>
    <property type="evidence" value="ECO:0007669"/>
    <property type="project" value="InterPro"/>
</dbReference>
<evidence type="ECO:0000313" key="2">
    <source>
        <dbReference type="EMBL" id="WKN39619.1"/>
    </source>
</evidence>
<organism evidence="2">
    <name type="scientific">Roseihalotalea indica</name>
    <dbReference type="NCBI Taxonomy" id="2867963"/>
    <lineage>
        <taxon>Bacteria</taxon>
        <taxon>Pseudomonadati</taxon>
        <taxon>Bacteroidota</taxon>
        <taxon>Cytophagia</taxon>
        <taxon>Cytophagales</taxon>
        <taxon>Catalimonadaceae</taxon>
        <taxon>Roseihalotalea</taxon>
    </lineage>
</organism>
<accession>A0AA49GT33</accession>
<dbReference type="Gene3D" id="3.40.630.30">
    <property type="match status" value="1"/>
</dbReference>
<protein>
    <submittedName>
        <fullName evidence="2">GNAT family N-acetyltransferase</fullName>
    </submittedName>
</protein>
<sequence length="178" mass="20557">MLLTLRNHSLILRPFIREDLPKILVLVQDKDVATSTLNIPYPCTDTQIEEWYDLQLQELEIGKVLRWAITEKSDLIGAMKLVTHPEYESAEIGYWIGKPYWGKGYASEAAQLVVDYAFNTLDLNRIEAHAMVENIGSSRVLTKLGMREEGYHPQLIKKFGEFKDVKTYGLLREQWLLS</sequence>